<dbReference type="GeneID" id="114037621"/>
<reference evidence="13" key="2">
    <citation type="submission" date="2025-08" db="UniProtKB">
        <authorList>
            <consortium name="Ensembl"/>
        </authorList>
    </citation>
    <scope>IDENTIFICATION</scope>
</reference>
<dbReference type="Gene3D" id="2.40.50.40">
    <property type="match status" value="1"/>
</dbReference>
<dbReference type="STRING" id="29139.ENSVURP00010012476"/>
<dbReference type="OMA" id="IGTELRC"/>
<protein>
    <recommendedName>
        <fullName evidence="10">C-X-C motif chemokine</fullName>
    </recommendedName>
</protein>
<evidence type="ECO:0000256" key="9">
    <source>
        <dbReference type="ARBA" id="ARBA00034094"/>
    </source>
</evidence>
<evidence type="ECO:0000313" key="14">
    <source>
        <dbReference type="Proteomes" id="UP000314987"/>
    </source>
</evidence>
<keyword evidence="5 10" id="KW-0964">Secreted</keyword>
<proteinExistence type="inferred from homology"/>
<keyword evidence="4 10" id="KW-0202">Cytokine</keyword>
<dbReference type="AlphaFoldDB" id="A0A4X2KR88"/>
<comment type="similarity">
    <text evidence="2 10">Belongs to the intercrine alpha (chemokine CxC) family.</text>
</comment>
<feature type="domain" description="Chemokine interleukin-8-like" evidence="12">
    <location>
        <begin position="66"/>
        <end position="127"/>
    </location>
</feature>
<dbReference type="PANTHER" id="PTHR12015">
    <property type="entry name" value="SMALL INDUCIBLE CYTOKINE A"/>
    <property type="match status" value="1"/>
</dbReference>
<dbReference type="OrthoDB" id="9937393at2759"/>
<keyword evidence="7" id="KW-1015">Disulfide bond</keyword>
<dbReference type="PANTHER" id="PTHR12015:SF200">
    <property type="entry name" value="INTERLEUKIN-8"/>
    <property type="match status" value="1"/>
</dbReference>
<keyword evidence="8" id="KW-0395">Inflammatory response</keyword>
<gene>
    <name evidence="13" type="primary">CXCL8</name>
</gene>
<keyword evidence="3 10" id="KW-0145">Chemotaxis</keyword>
<dbReference type="PRINTS" id="PR00436">
    <property type="entry name" value="INTERLEUKIN8"/>
</dbReference>
<dbReference type="GO" id="GO:0006955">
    <property type="term" value="P:immune response"/>
    <property type="evidence" value="ECO:0007669"/>
    <property type="project" value="InterPro"/>
</dbReference>
<comment type="function">
    <text evidence="9">Chemotactic factor that mediates inflammatory response by attracting neutrophils, basophils, and T-cells to clear pathogens and protect the host from infection. Also plays an important role in neutrophil activation. Released in response to an inflammatory stimulus, exerts its effect by binding to the G-protein-coupled receptors CXCR1 and CXCR2, primarily found in neutrophils, monocytes and endothelial cells. G-protein heterotrimer (alpha, beta, gamma subunits) constitutively binds to CXCR1/CXCR2 receptor and activation by IL8 leads to beta and gamma subunits release from Galpha (GNAI2 in neutrophils) and activation of several downstream signaling pathways including PI3K and MAPK pathways.</text>
</comment>
<dbReference type="SMART" id="SM00199">
    <property type="entry name" value="SCY"/>
    <property type="match status" value="1"/>
</dbReference>
<dbReference type="GO" id="GO:0005615">
    <property type="term" value="C:extracellular space"/>
    <property type="evidence" value="ECO:0007669"/>
    <property type="project" value="UniProtKB-UniRule"/>
</dbReference>
<evidence type="ECO:0000256" key="1">
    <source>
        <dbReference type="ARBA" id="ARBA00004613"/>
    </source>
</evidence>
<reference evidence="14" key="1">
    <citation type="submission" date="2018-12" db="EMBL/GenBank/DDBJ databases">
        <authorList>
            <person name="Yazar S."/>
        </authorList>
    </citation>
    <scope>NUCLEOTIDE SEQUENCE [LARGE SCALE GENOMIC DNA]</scope>
</reference>
<accession>A0A4X2KR88</accession>
<dbReference type="RefSeq" id="XP_027710356.1">
    <property type="nucleotide sequence ID" value="XM_027854555.1"/>
</dbReference>
<dbReference type="Ensembl" id="ENSVURT00010014207.1">
    <property type="protein sequence ID" value="ENSVURP00010012476.1"/>
    <property type="gene ID" value="ENSVURG00010009636.1"/>
</dbReference>
<evidence type="ECO:0000256" key="10">
    <source>
        <dbReference type="RuleBase" id="RU361149"/>
    </source>
</evidence>
<evidence type="ECO:0000256" key="4">
    <source>
        <dbReference type="ARBA" id="ARBA00022514"/>
    </source>
</evidence>
<evidence type="ECO:0000259" key="12">
    <source>
        <dbReference type="SMART" id="SM00199"/>
    </source>
</evidence>
<keyword evidence="14" id="KW-1185">Reference proteome</keyword>
<dbReference type="GO" id="GO:0008009">
    <property type="term" value="F:chemokine activity"/>
    <property type="evidence" value="ECO:0007669"/>
    <property type="project" value="InterPro"/>
</dbReference>
<dbReference type="InterPro" id="IPR001089">
    <property type="entry name" value="Chemokine_CXC"/>
</dbReference>
<dbReference type="InterPro" id="IPR033899">
    <property type="entry name" value="CXC_Chemokine_domain"/>
</dbReference>
<evidence type="ECO:0000313" key="13">
    <source>
        <dbReference type="Ensembl" id="ENSVURP00010012476.1"/>
    </source>
</evidence>
<dbReference type="InterPro" id="IPR001811">
    <property type="entry name" value="Chemokine_IL8-like_dom"/>
</dbReference>
<dbReference type="PROSITE" id="PS00471">
    <property type="entry name" value="SMALL_CYTOKINES_CXC"/>
    <property type="match status" value="1"/>
</dbReference>
<evidence type="ECO:0000256" key="7">
    <source>
        <dbReference type="ARBA" id="ARBA00023157"/>
    </source>
</evidence>
<keyword evidence="6" id="KW-0732">Signal</keyword>
<dbReference type="FunFam" id="2.40.50.40:FF:000004">
    <property type="entry name" value="C-X-C motif chemokine"/>
    <property type="match status" value="1"/>
</dbReference>
<comment type="subcellular location">
    <subcellularLocation>
        <location evidence="1 10">Secreted</location>
    </subcellularLocation>
</comment>
<evidence type="ECO:0000256" key="5">
    <source>
        <dbReference type="ARBA" id="ARBA00022525"/>
    </source>
</evidence>
<dbReference type="InterPro" id="IPR018048">
    <property type="entry name" value="Chemokine_CXC_CS"/>
</dbReference>
<evidence type="ECO:0000256" key="11">
    <source>
        <dbReference type="SAM" id="MobiDB-lite"/>
    </source>
</evidence>
<name>A0A4X2KR88_VOMUR</name>
<dbReference type="CTD" id="3576"/>
<dbReference type="Pfam" id="PF00048">
    <property type="entry name" value="IL8"/>
    <property type="match status" value="1"/>
</dbReference>
<evidence type="ECO:0000256" key="6">
    <source>
        <dbReference type="ARBA" id="ARBA00022729"/>
    </source>
</evidence>
<evidence type="ECO:0000256" key="2">
    <source>
        <dbReference type="ARBA" id="ARBA00010665"/>
    </source>
</evidence>
<reference evidence="13" key="3">
    <citation type="submission" date="2025-09" db="UniProtKB">
        <authorList>
            <consortium name="Ensembl"/>
        </authorList>
    </citation>
    <scope>IDENTIFICATION</scope>
</reference>
<evidence type="ECO:0000256" key="3">
    <source>
        <dbReference type="ARBA" id="ARBA00022500"/>
    </source>
</evidence>
<dbReference type="GeneTree" id="ENSGT00940000160757"/>
<dbReference type="GO" id="GO:0006954">
    <property type="term" value="P:inflammatory response"/>
    <property type="evidence" value="ECO:0007669"/>
    <property type="project" value="UniProtKB-KW"/>
</dbReference>
<feature type="region of interest" description="Disordered" evidence="11">
    <location>
        <begin position="1"/>
        <end position="30"/>
    </location>
</feature>
<dbReference type="PRINTS" id="PR00437">
    <property type="entry name" value="SMALLCYTKCXC"/>
</dbReference>
<dbReference type="SUPFAM" id="SSF54117">
    <property type="entry name" value="Interleukin 8-like chemokines"/>
    <property type="match status" value="1"/>
</dbReference>
<sequence length="145" mass="16059">MLQPTEILRRSPANSSSSCQPIGKQSKPNHKLTANMTSKLVGALLAIFLLSVALNEAAVVPQSVTELRCLCIKTHSKPFHPKLIKELRMIDSGPHCSNTEIIVTLQDNRELCLNPHEKWVQKILQVFLKRAENNSNKNGSPSPLS</sequence>
<dbReference type="InterPro" id="IPR036048">
    <property type="entry name" value="Interleukin_8-like_sf"/>
</dbReference>
<dbReference type="Proteomes" id="UP000314987">
    <property type="component" value="Unassembled WGS sequence"/>
</dbReference>
<evidence type="ECO:0000256" key="8">
    <source>
        <dbReference type="ARBA" id="ARBA00023198"/>
    </source>
</evidence>
<organism evidence="13 14">
    <name type="scientific">Vombatus ursinus</name>
    <name type="common">Common wombat</name>
    <dbReference type="NCBI Taxonomy" id="29139"/>
    <lineage>
        <taxon>Eukaryota</taxon>
        <taxon>Metazoa</taxon>
        <taxon>Chordata</taxon>
        <taxon>Craniata</taxon>
        <taxon>Vertebrata</taxon>
        <taxon>Euteleostomi</taxon>
        <taxon>Mammalia</taxon>
        <taxon>Metatheria</taxon>
        <taxon>Diprotodontia</taxon>
        <taxon>Vombatidae</taxon>
        <taxon>Vombatus</taxon>
    </lineage>
</organism>
<dbReference type="CDD" id="cd00273">
    <property type="entry name" value="Chemokine_CXC"/>
    <property type="match status" value="1"/>
</dbReference>
<dbReference type="InterPro" id="IPR039809">
    <property type="entry name" value="Chemokine_b/g/d"/>
</dbReference>